<evidence type="ECO:0000313" key="10">
    <source>
        <dbReference type="EMBL" id="NMG74024.1"/>
    </source>
</evidence>
<dbReference type="InterPro" id="IPR001736">
    <property type="entry name" value="PLipase_D/transphosphatidylase"/>
</dbReference>
<gene>
    <name evidence="10" type="primary">cls</name>
    <name evidence="10" type="ORF">GPA25_04560</name>
</gene>
<organism evidence="10 11">
    <name type="scientific">Aromatoleum diolicum</name>
    <dbReference type="NCBI Taxonomy" id="75796"/>
    <lineage>
        <taxon>Bacteria</taxon>
        <taxon>Pseudomonadati</taxon>
        <taxon>Pseudomonadota</taxon>
        <taxon>Betaproteobacteria</taxon>
        <taxon>Rhodocyclales</taxon>
        <taxon>Rhodocyclaceae</taxon>
        <taxon>Aromatoleum</taxon>
    </lineage>
</organism>
<dbReference type="SUPFAM" id="SSF56024">
    <property type="entry name" value="Phospholipase D/nuclease"/>
    <property type="match status" value="2"/>
</dbReference>
<keyword evidence="4" id="KW-0812">Transmembrane</keyword>
<dbReference type="CDD" id="cd09159">
    <property type="entry name" value="PLDc_ybhO_like_2"/>
    <property type="match status" value="1"/>
</dbReference>
<evidence type="ECO:0000256" key="8">
    <source>
        <dbReference type="NCBIfam" id="TIGR04265"/>
    </source>
</evidence>
<evidence type="ECO:0000256" key="6">
    <source>
        <dbReference type="ARBA" id="ARBA00022989"/>
    </source>
</evidence>
<proteinExistence type="predicted"/>
<evidence type="ECO:0000256" key="4">
    <source>
        <dbReference type="ARBA" id="ARBA00022692"/>
    </source>
</evidence>
<keyword evidence="11" id="KW-1185">Reference proteome</keyword>
<dbReference type="EMBL" id="WTVQ01000005">
    <property type="protein sequence ID" value="NMG74024.1"/>
    <property type="molecule type" value="Genomic_DNA"/>
</dbReference>
<dbReference type="InterPro" id="IPR022924">
    <property type="entry name" value="Cardiolipin_synthase"/>
</dbReference>
<dbReference type="PROSITE" id="PS50035">
    <property type="entry name" value="PLD"/>
    <property type="match status" value="2"/>
</dbReference>
<evidence type="ECO:0000256" key="5">
    <source>
        <dbReference type="ARBA" id="ARBA00022737"/>
    </source>
</evidence>
<accession>A0ABX1QA12</accession>
<sequence length="470" mass="51737">MASHRAPHKPHWLAWRLFWLAGVLGLPLAACMSLPTIVPDLARRDPAVQLQGARGPLSAEQSKAILDRLAARGQETDIFERHLALEEAIVGSPLTTGNHVLLLQDGPATYGAMLAAIAGARDHINMETYILDDDEMGQRFAQALIDKQQQGVQVNLIRDSAGTIGTPAAFFQRLSDSGIQVLEFNPLNPLVARKEWELNQRDHRKLLIVDGRTAFLGGINISSVYSSSSTGKLSRPRPDGSLAWRDTDLQLQGPVVAEFQKLFLAAWEGQKGDPLAAKNYFPQLENAGRQVVRAIGSSPDEPFSLIYATLLSAIGSAETSVYLTNAYFVPDPQLLAALEAAAGRGVDVTLILPGQTDSWLVFHAGRGYYGQLLRAGVKIYERRGAILHSKTALIDGVWATVGSTNLDWRSFLHNHELNAVVLGAEFGSQVHAMFKKDLAESDAITLEQWERRPLQLRLQELFARAWEYWL</sequence>
<evidence type="ECO:0000256" key="1">
    <source>
        <dbReference type="ARBA" id="ARBA00004236"/>
    </source>
</evidence>
<dbReference type="CDD" id="cd09110">
    <property type="entry name" value="PLDc_CLS_1"/>
    <property type="match status" value="1"/>
</dbReference>
<evidence type="ECO:0000313" key="11">
    <source>
        <dbReference type="Proteomes" id="UP000648984"/>
    </source>
</evidence>
<comment type="subcellular location">
    <subcellularLocation>
        <location evidence="1">Cell membrane</location>
    </subcellularLocation>
</comment>
<evidence type="ECO:0000256" key="3">
    <source>
        <dbReference type="ARBA" id="ARBA00022679"/>
    </source>
</evidence>
<reference evidence="10 11" key="1">
    <citation type="submission" date="2019-12" db="EMBL/GenBank/DDBJ databases">
        <title>Comparative genomics gives insights into the taxonomy of the Azoarcus-Aromatoleum group and reveals separate origins of nif in the plant-associated Azoarcus and non-plant-associated Aromatoleum sub-groups.</title>
        <authorList>
            <person name="Lafos M."/>
            <person name="Maluk M."/>
            <person name="Batista M."/>
            <person name="Junghare M."/>
            <person name="Carmona M."/>
            <person name="Faoro H."/>
            <person name="Cruz L.M."/>
            <person name="Battistoni F."/>
            <person name="De Souza E."/>
            <person name="Pedrosa F."/>
            <person name="Chen W.-M."/>
            <person name="Poole P.S."/>
            <person name="Dixon R.A."/>
            <person name="James E.K."/>
        </authorList>
    </citation>
    <scope>NUCLEOTIDE SEQUENCE [LARGE SCALE GENOMIC DNA]</scope>
    <source>
        <strain evidence="10 11">22Lin</strain>
    </source>
</reference>
<keyword evidence="2" id="KW-1003">Cell membrane</keyword>
<protein>
    <recommendedName>
        <fullName evidence="8">Cardiolipin synthase</fullName>
        <ecNumber evidence="8">2.7.8.-</ecNumber>
    </recommendedName>
</protein>
<dbReference type="EC" id="2.7.8.-" evidence="8"/>
<keyword evidence="5" id="KW-0677">Repeat</keyword>
<dbReference type="InterPro" id="IPR025202">
    <property type="entry name" value="PLD-like_dom"/>
</dbReference>
<dbReference type="PANTHER" id="PTHR21248:SF22">
    <property type="entry name" value="PHOSPHOLIPASE D"/>
    <property type="match status" value="1"/>
</dbReference>
<keyword evidence="3" id="KW-0808">Transferase</keyword>
<feature type="domain" description="PLD phosphodiesterase" evidence="9">
    <location>
        <begin position="383"/>
        <end position="410"/>
    </location>
</feature>
<keyword evidence="7" id="KW-0472">Membrane</keyword>
<dbReference type="Proteomes" id="UP000648984">
    <property type="component" value="Unassembled WGS sequence"/>
</dbReference>
<feature type="domain" description="PLD phosphodiesterase" evidence="9">
    <location>
        <begin position="198"/>
        <end position="225"/>
    </location>
</feature>
<comment type="caution">
    <text evidence="10">The sequence shown here is derived from an EMBL/GenBank/DDBJ whole genome shotgun (WGS) entry which is preliminary data.</text>
</comment>
<dbReference type="Pfam" id="PF13091">
    <property type="entry name" value="PLDc_2"/>
    <property type="match status" value="2"/>
</dbReference>
<keyword evidence="6" id="KW-1133">Transmembrane helix</keyword>
<evidence type="ECO:0000256" key="2">
    <source>
        <dbReference type="ARBA" id="ARBA00022475"/>
    </source>
</evidence>
<evidence type="ECO:0000259" key="9">
    <source>
        <dbReference type="PROSITE" id="PS50035"/>
    </source>
</evidence>
<name>A0ABX1QA12_9RHOO</name>
<evidence type="ECO:0000256" key="7">
    <source>
        <dbReference type="ARBA" id="ARBA00023136"/>
    </source>
</evidence>
<dbReference type="PANTHER" id="PTHR21248">
    <property type="entry name" value="CARDIOLIPIN SYNTHASE"/>
    <property type="match status" value="1"/>
</dbReference>
<dbReference type="NCBIfam" id="TIGR04265">
    <property type="entry name" value="bac_cardiolipin"/>
    <property type="match status" value="1"/>
</dbReference>
<dbReference type="SMART" id="SM00155">
    <property type="entry name" value="PLDc"/>
    <property type="match status" value="2"/>
</dbReference>
<dbReference type="Gene3D" id="3.30.870.10">
    <property type="entry name" value="Endonuclease Chain A"/>
    <property type="match status" value="2"/>
</dbReference>